<dbReference type="HAMAP" id="MF_00091">
    <property type="entry name" value="LuxS"/>
    <property type="match status" value="1"/>
</dbReference>
<keyword evidence="9 14" id="KW-0408">Iron</keyword>
<evidence type="ECO:0000313" key="35">
    <source>
        <dbReference type="Proteomes" id="UP000260808"/>
    </source>
</evidence>
<dbReference type="EMBL" id="JAPRAY010000013">
    <property type="protein sequence ID" value="MCZ0668028.1"/>
    <property type="molecule type" value="Genomic_DNA"/>
</dbReference>
<gene>
    <name evidence="14" type="primary">luxS</name>
    <name evidence="22" type="ORF">CDL18_10420</name>
    <name evidence="24" type="ORF">CDL23_09785</name>
    <name evidence="23" type="ORF">CDL26_05690</name>
    <name evidence="30" type="ORF">DW142_06905</name>
    <name evidence="29" type="ORF">DW243_00705</name>
    <name evidence="28" type="ORF">DW270_06475</name>
    <name evidence="27" type="ORF">DW812_10035</name>
    <name evidence="26" type="ORF">DWY88_08255</name>
    <name evidence="31" type="ORF">DWZ50_04800</name>
    <name evidence="25" type="ORF">DXC31_07675</name>
    <name evidence="21" type="ORF">G4981_08395</name>
    <name evidence="20" type="ORF">G4993_06910</name>
    <name evidence="19" type="ORF">O4N78_02945</name>
    <name evidence="16" type="ORF">OZZ16_10070</name>
    <name evidence="15" type="ORF">OZZ17_10805</name>
    <name evidence="18" type="ORF">PNU63_01620</name>
    <name evidence="17" type="ORF">PNW85_01720</name>
</gene>
<evidence type="ECO:0000256" key="4">
    <source>
        <dbReference type="ARBA" id="ARBA00012240"/>
    </source>
</evidence>
<dbReference type="EMBL" id="QRQE01000008">
    <property type="protein sequence ID" value="RHM79172.1"/>
    <property type="molecule type" value="Genomic_DNA"/>
</dbReference>
<dbReference type="Proteomes" id="UP001079535">
    <property type="component" value="Unassembled WGS sequence"/>
</dbReference>
<evidence type="ECO:0000313" key="27">
    <source>
        <dbReference type="EMBL" id="RHD05691.1"/>
    </source>
</evidence>
<reference evidence="17" key="7">
    <citation type="submission" date="2023-01" db="EMBL/GenBank/DDBJ databases">
        <title>Human gut microbiome strain richness.</title>
        <authorList>
            <person name="Chen-Liaw A."/>
        </authorList>
    </citation>
    <scope>NUCLEOTIDE SEQUENCE</scope>
    <source>
        <strain evidence="18">1001217st1_A9_1001217B_191108</strain>
        <strain evidence="17">RTP21484st1_H11_RTP21484_190118</strain>
    </source>
</reference>
<evidence type="ECO:0000256" key="12">
    <source>
        <dbReference type="ARBA" id="ARBA00030600"/>
    </source>
</evidence>
<evidence type="ECO:0000313" key="28">
    <source>
        <dbReference type="EMBL" id="RHG20586.1"/>
    </source>
</evidence>
<dbReference type="InterPro" id="IPR011249">
    <property type="entry name" value="Metalloenz_LuxS/M16"/>
</dbReference>
<dbReference type="Pfam" id="PF02664">
    <property type="entry name" value="LuxS"/>
    <property type="match status" value="1"/>
</dbReference>
<evidence type="ECO:0000313" key="32">
    <source>
        <dbReference type="Proteomes" id="UP000234849"/>
    </source>
</evidence>
<evidence type="ECO:0000313" key="18">
    <source>
        <dbReference type="EMBL" id="MDB8737504.1"/>
    </source>
</evidence>
<comment type="caution">
    <text evidence="24">The sequence shown here is derived from an EMBL/GenBank/DDBJ whole genome shotgun (WGS) entry which is preliminary data.</text>
</comment>
<dbReference type="EMBL" id="JAAIRY010000012">
    <property type="protein sequence ID" value="NSI65288.1"/>
    <property type="molecule type" value="Genomic_DNA"/>
</dbReference>
<dbReference type="GO" id="GO:0009372">
    <property type="term" value="P:quorum sensing"/>
    <property type="evidence" value="ECO:0007669"/>
    <property type="project" value="UniProtKB-UniRule"/>
</dbReference>
<name>A0A2N5PGK5_MEDGN</name>
<dbReference type="EMBL" id="JAAIRV010000010">
    <property type="protein sequence ID" value="NSI58132.1"/>
    <property type="molecule type" value="Genomic_DNA"/>
</dbReference>
<dbReference type="Proteomes" id="UP001076974">
    <property type="component" value="Unassembled WGS sequence"/>
</dbReference>
<dbReference type="PIRSF" id="PIRSF006160">
    <property type="entry name" value="AI2"/>
    <property type="match status" value="1"/>
</dbReference>
<dbReference type="PANTHER" id="PTHR35799:SF1">
    <property type="entry name" value="S-RIBOSYLHOMOCYSTEINE LYASE"/>
    <property type="match status" value="1"/>
</dbReference>
<dbReference type="InterPro" id="IPR003815">
    <property type="entry name" value="S-ribosylhomocysteinase"/>
</dbReference>
<reference evidence="19" key="6">
    <citation type="submission" date="2022-12" db="EMBL/GenBank/DDBJ databases">
        <title>Genome of R. gnavus strain RSHDN_120.</title>
        <authorList>
            <person name="Abdugheni R."/>
        </authorList>
    </citation>
    <scope>NUCLEOTIDE SEQUENCE</scope>
    <source>
        <strain evidence="19">RSHDN_120</strain>
    </source>
</reference>
<evidence type="ECO:0000313" key="22">
    <source>
        <dbReference type="EMBL" id="PLT54116.1"/>
    </source>
</evidence>
<dbReference type="Proteomes" id="UP001296581">
    <property type="component" value="Unassembled WGS sequence"/>
</dbReference>
<dbReference type="Proteomes" id="UP000285697">
    <property type="component" value="Unassembled WGS sequence"/>
</dbReference>
<dbReference type="EC" id="4.4.1.21" evidence="4 14"/>
<comment type="subunit">
    <text evidence="3 14">Homodimer.</text>
</comment>
<evidence type="ECO:0000256" key="14">
    <source>
        <dbReference type="HAMAP-Rule" id="MF_00091"/>
    </source>
</evidence>
<keyword evidence="10 14" id="KW-0456">Lyase</keyword>
<protein>
    <recommendedName>
        <fullName evidence="5 14">S-ribosylhomocysteine lyase</fullName>
        <ecNumber evidence="4 14">4.4.1.21</ecNumber>
    </recommendedName>
    <alternativeName>
        <fullName evidence="12 14">AI-2 synthesis protein</fullName>
    </alternativeName>
    <alternativeName>
        <fullName evidence="13 14">Autoinducer-2 production protein LuxS</fullName>
    </alternativeName>
</protein>
<reference evidence="32 33" key="1">
    <citation type="journal article" date="2017" name="Genome Med.">
        <title>A novel Ruminococcus gnavus clade enriched in inflammatory bowel disease patients.</title>
        <authorList>
            <person name="Hall A.B."/>
            <person name="Yassour M."/>
            <person name="Sauk J."/>
            <person name="Garner A."/>
            <person name="Jiang X."/>
            <person name="Arthur T."/>
            <person name="Lagoudas G.K."/>
            <person name="Vatanen T."/>
            <person name="Fornelos N."/>
            <person name="Wilson R."/>
            <person name="Bertha M."/>
            <person name="Cohen M."/>
            <person name="Garber J."/>
            <person name="Khalili H."/>
            <person name="Gevers D."/>
            <person name="Ananthakrishnan A.N."/>
            <person name="Kugathasan S."/>
            <person name="Lander E.S."/>
            <person name="Blainey P."/>
            <person name="Vlamakis H."/>
            <person name="Xavier R.J."/>
            <person name="Huttenhower C."/>
        </authorList>
    </citation>
    <scope>NUCLEOTIDE SEQUENCE [LARGE SCALE GENOMIC DNA]</scope>
    <source>
        <strain evidence="22 32">RJX1118</strain>
        <strain evidence="23 33">RJX1124</strain>
        <strain evidence="24 34">RJX1125</strain>
    </source>
</reference>
<dbReference type="EMBL" id="NIHT01000014">
    <property type="protein sequence ID" value="PLT74281.1"/>
    <property type="molecule type" value="Genomic_DNA"/>
</dbReference>
<evidence type="ECO:0000313" key="16">
    <source>
        <dbReference type="EMBL" id="MCZ0690251.1"/>
    </source>
</evidence>
<evidence type="ECO:0000313" key="23">
    <source>
        <dbReference type="EMBL" id="PLT73448.1"/>
    </source>
</evidence>
<evidence type="ECO:0000313" key="40">
    <source>
        <dbReference type="Proteomes" id="UP000285697"/>
    </source>
</evidence>
<keyword evidence="6 14" id="KW-0673">Quorum sensing</keyword>
<feature type="binding site" evidence="14">
    <location>
        <position position="57"/>
    </location>
    <ligand>
        <name>Fe cation</name>
        <dbReference type="ChEBI" id="CHEBI:24875"/>
    </ligand>
</feature>
<dbReference type="InterPro" id="IPR037005">
    <property type="entry name" value="LuxS_sf"/>
</dbReference>
<dbReference type="PANTHER" id="PTHR35799">
    <property type="entry name" value="S-RIBOSYLHOMOCYSTEINE LYASE"/>
    <property type="match status" value="1"/>
</dbReference>
<accession>A0A2N5PGK5</accession>
<dbReference type="PRINTS" id="PR01487">
    <property type="entry name" value="LUXSPROTEIN"/>
</dbReference>
<feature type="binding site" evidence="14">
    <location>
        <position position="53"/>
    </location>
    <ligand>
        <name>Fe cation</name>
        <dbReference type="ChEBI" id="CHEBI:24875"/>
    </ligand>
</feature>
<evidence type="ECO:0000256" key="13">
    <source>
        <dbReference type="ARBA" id="ARBA00031777"/>
    </source>
</evidence>
<evidence type="ECO:0000313" key="20">
    <source>
        <dbReference type="EMBL" id="NSI58132.1"/>
    </source>
</evidence>
<dbReference type="Proteomes" id="UP000283981">
    <property type="component" value="Unassembled WGS sequence"/>
</dbReference>
<evidence type="ECO:0000313" key="21">
    <source>
        <dbReference type="EMBL" id="NSI65288.1"/>
    </source>
</evidence>
<comment type="cofactor">
    <cofactor evidence="14">
        <name>Fe cation</name>
        <dbReference type="ChEBI" id="CHEBI:24875"/>
    </cofactor>
    <text evidence="14">Binds 1 Fe cation per subunit.</text>
</comment>
<dbReference type="GO" id="GO:0043768">
    <property type="term" value="F:S-ribosylhomocysteine lyase activity"/>
    <property type="evidence" value="ECO:0007669"/>
    <property type="project" value="UniProtKB-UniRule"/>
</dbReference>
<dbReference type="EMBL" id="JAQMLR010000001">
    <property type="protein sequence ID" value="MDB8737504.1"/>
    <property type="molecule type" value="Genomic_DNA"/>
</dbReference>
<evidence type="ECO:0000256" key="9">
    <source>
        <dbReference type="ARBA" id="ARBA00023004"/>
    </source>
</evidence>
<evidence type="ECO:0000313" key="34">
    <source>
        <dbReference type="Proteomes" id="UP000235093"/>
    </source>
</evidence>
<evidence type="ECO:0000313" key="29">
    <source>
        <dbReference type="EMBL" id="RHG88896.1"/>
    </source>
</evidence>
<reference evidence="20" key="4">
    <citation type="submission" date="2020-02" db="EMBL/GenBank/DDBJ databases">
        <authorList>
            <person name="Littmann E."/>
            <person name="Sorbara M."/>
        </authorList>
    </citation>
    <scope>NUCLEOTIDE SEQUENCE</scope>
    <source>
        <strain evidence="21">MSK.11.9</strain>
        <strain evidence="20">MSK.15.32</strain>
    </source>
</reference>
<evidence type="ECO:0000256" key="8">
    <source>
        <dbReference type="ARBA" id="ARBA00022929"/>
    </source>
</evidence>
<evidence type="ECO:0000313" key="37">
    <source>
        <dbReference type="Proteomes" id="UP000283992"/>
    </source>
</evidence>
<evidence type="ECO:0000256" key="5">
    <source>
        <dbReference type="ARBA" id="ARBA00015130"/>
    </source>
</evidence>
<dbReference type="GeneID" id="57432927"/>
<evidence type="ECO:0000313" key="36">
    <source>
        <dbReference type="Proteomes" id="UP000283981"/>
    </source>
</evidence>
<dbReference type="Gene3D" id="3.30.1360.80">
    <property type="entry name" value="S-ribosylhomocysteinase (LuxS)"/>
    <property type="match status" value="1"/>
</dbReference>
<evidence type="ECO:0000313" key="39">
    <source>
        <dbReference type="Proteomes" id="UP000285610"/>
    </source>
</evidence>
<evidence type="ECO:0000313" key="38">
    <source>
        <dbReference type="Proteomes" id="UP000284472"/>
    </source>
</evidence>
<proteinExistence type="inferred from homology"/>
<dbReference type="Proteomes" id="UP000284472">
    <property type="component" value="Unassembled WGS sequence"/>
</dbReference>
<comment type="function">
    <text evidence="11 14">Involved in the synthesis of autoinducer 2 (AI-2) which is secreted by bacteria and is used to communicate both the cell density and the metabolic potential of the environment. The regulation of gene expression in response to changes in cell density is called quorum sensing. Catalyzes the transformation of S-ribosylhomocysteine (RHC) to homocysteine (HC) and 4,5-dihydroxy-2,3-pentadione (DPD).</text>
</comment>
<organism evidence="24 34">
    <name type="scientific">Mediterraneibacter gnavus</name>
    <name type="common">Ruminococcus gnavus</name>
    <dbReference type="NCBI Taxonomy" id="33038"/>
    <lineage>
        <taxon>Bacteria</taxon>
        <taxon>Bacillati</taxon>
        <taxon>Bacillota</taxon>
        <taxon>Clostridia</taxon>
        <taxon>Lachnospirales</taxon>
        <taxon>Lachnospiraceae</taxon>
        <taxon>Mediterraneibacter</taxon>
    </lineage>
</organism>
<keyword evidence="7 14" id="KW-0479">Metal-binding</keyword>
<dbReference type="EMBL" id="QRTJ01000013">
    <property type="protein sequence ID" value="RGQ67951.1"/>
    <property type="molecule type" value="Genomic_DNA"/>
</dbReference>
<dbReference type="EMBL" id="JAPZEG010000002">
    <property type="protein sequence ID" value="MDE1202543.1"/>
    <property type="molecule type" value="Genomic_DNA"/>
</dbReference>
<dbReference type="EMBL" id="QRIS01000001">
    <property type="protein sequence ID" value="RHG88896.1"/>
    <property type="molecule type" value="Genomic_DNA"/>
</dbReference>
<keyword evidence="8 14" id="KW-0071">Autoinducer synthesis</keyword>
<dbReference type="Proteomes" id="UP000286137">
    <property type="component" value="Unassembled WGS sequence"/>
</dbReference>
<dbReference type="EMBL" id="QRIA01000006">
    <property type="protein sequence ID" value="RHG20586.1"/>
    <property type="molecule type" value="Genomic_DNA"/>
</dbReference>
<feature type="binding site" evidence="14">
    <location>
        <position position="124"/>
    </location>
    <ligand>
        <name>Fe cation</name>
        <dbReference type="ChEBI" id="CHEBI:24875"/>
    </ligand>
</feature>
<dbReference type="Proteomes" id="UP000235093">
    <property type="component" value="Unassembled WGS sequence"/>
</dbReference>
<evidence type="ECO:0000256" key="7">
    <source>
        <dbReference type="ARBA" id="ARBA00022723"/>
    </source>
</evidence>
<dbReference type="Proteomes" id="UP001212160">
    <property type="component" value="Unassembled WGS sequence"/>
</dbReference>
<dbReference type="Proteomes" id="UP000285610">
    <property type="component" value="Unassembled WGS sequence"/>
</dbReference>
<evidence type="ECO:0000313" key="19">
    <source>
        <dbReference type="EMBL" id="MDE1202543.1"/>
    </source>
</evidence>
<evidence type="ECO:0000313" key="15">
    <source>
        <dbReference type="EMBL" id="MCZ0668028.1"/>
    </source>
</evidence>
<evidence type="ECO:0000256" key="10">
    <source>
        <dbReference type="ARBA" id="ARBA00023239"/>
    </source>
</evidence>
<dbReference type="Proteomes" id="UP000260808">
    <property type="component" value="Unassembled WGS sequence"/>
</dbReference>
<dbReference type="AlphaFoldDB" id="A0A2N5PGK5"/>
<sequence length="159" mass="18005">MEKITSFTIDHIKLTPGLYVSRKDLAGDTPVTTFDIRITNPNEEPVLNTAEVHTIEHLAATFLRNHAEYGPKTLYFGPMGCRTGFYLLLIGDYESCDILPLMKEMFAFIASYDQEVPGACAKDCGNFLDMNLPMARFVARKYLTQVLNKITEEQLVYPQ</sequence>
<evidence type="ECO:0000256" key="3">
    <source>
        <dbReference type="ARBA" id="ARBA00011738"/>
    </source>
</evidence>
<dbReference type="EMBL" id="QRLN01000007">
    <property type="protein sequence ID" value="RHJ12981.1"/>
    <property type="molecule type" value="Genomic_DNA"/>
</dbReference>
<comment type="similarity">
    <text evidence="2 14">Belongs to the LuxS family.</text>
</comment>
<dbReference type="EMBL" id="QSSX01000014">
    <property type="protein sequence ID" value="RGM23319.1"/>
    <property type="molecule type" value="Genomic_DNA"/>
</dbReference>
<dbReference type="Proteomes" id="UP000234891">
    <property type="component" value="Unassembled WGS sequence"/>
</dbReference>
<dbReference type="EMBL" id="JAPRBD010000011">
    <property type="protein sequence ID" value="MCZ0690251.1"/>
    <property type="molecule type" value="Genomic_DNA"/>
</dbReference>
<dbReference type="SUPFAM" id="SSF63411">
    <property type="entry name" value="LuxS/MPP-like metallohydrolase"/>
    <property type="match status" value="1"/>
</dbReference>
<evidence type="ECO:0000313" key="41">
    <source>
        <dbReference type="Proteomes" id="UP000286137"/>
    </source>
</evidence>
<evidence type="ECO:0000313" key="17">
    <source>
        <dbReference type="EMBL" id="MDB8685405.1"/>
    </source>
</evidence>
<reference evidence="35 36" key="2">
    <citation type="submission" date="2018-08" db="EMBL/GenBank/DDBJ databases">
        <title>A genome reference for cultivated species of the human gut microbiota.</title>
        <authorList>
            <person name="Zou Y."/>
            <person name="Xue W."/>
            <person name="Luo G."/>
        </authorList>
    </citation>
    <scope>NUCLEOTIDE SEQUENCE [LARGE SCALE GENOMIC DNA]</scope>
    <source>
        <strain evidence="26 41">AF27-4BH</strain>
        <strain evidence="31 39">AF33-12</strain>
        <strain evidence="30 37">AM12-54</strain>
        <strain evidence="29 36">AM21-18</strain>
        <strain evidence="28 40">AM22-7AC</strain>
        <strain evidence="27 38">AM32-6</strain>
        <strain evidence="25 35">TF01-20-2</strain>
    </source>
</reference>
<dbReference type="Proteomes" id="UP001149331">
    <property type="component" value="Unassembled WGS sequence"/>
</dbReference>
<dbReference type="EMBL" id="NIHM01000014">
    <property type="protein sequence ID" value="PLT54116.1"/>
    <property type="molecule type" value="Genomic_DNA"/>
</dbReference>
<dbReference type="NCBIfam" id="NF002604">
    <property type="entry name" value="PRK02260.1-4"/>
    <property type="match status" value="1"/>
</dbReference>
<dbReference type="EMBL" id="QSIR01000013">
    <property type="protein sequence ID" value="RHD05691.1"/>
    <property type="molecule type" value="Genomic_DNA"/>
</dbReference>
<dbReference type="Proteomes" id="UP000283992">
    <property type="component" value="Unassembled WGS sequence"/>
</dbReference>
<dbReference type="EMBL" id="NIHS01000007">
    <property type="protein sequence ID" value="PLT73448.1"/>
    <property type="molecule type" value="Genomic_DNA"/>
</dbReference>
<dbReference type="EMBL" id="JAQMLA010000003">
    <property type="protein sequence ID" value="MDB8685405.1"/>
    <property type="molecule type" value="Genomic_DNA"/>
</dbReference>
<evidence type="ECO:0000256" key="1">
    <source>
        <dbReference type="ARBA" id="ARBA00000297"/>
    </source>
</evidence>
<evidence type="ECO:0000313" key="24">
    <source>
        <dbReference type="EMBL" id="PLT74281.1"/>
    </source>
</evidence>
<comment type="catalytic activity">
    <reaction evidence="1 14">
        <text>S-(5-deoxy-D-ribos-5-yl)-L-homocysteine = (S)-4,5-dihydroxypentane-2,3-dione + L-homocysteine</text>
        <dbReference type="Rhea" id="RHEA:17753"/>
        <dbReference type="ChEBI" id="CHEBI:29484"/>
        <dbReference type="ChEBI" id="CHEBI:58195"/>
        <dbReference type="ChEBI" id="CHEBI:58199"/>
        <dbReference type="EC" id="4.4.1.21"/>
    </reaction>
</comment>
<dbReference type="GO" id="GO:0005506">
    <property type="term" value="F:iron ion binding"/>
    <property type="evidence" value="ECO:0007669"/>
    <property type="project" value="InterPro"/>
</dbReference>
<evidence type="ECO:0000313" key="26">
    <source>
        <dbReference type="EMBL" id="RGQ67951.1"/>
    </source>
</evidence>
<evidence type="ECO:0000313" key="31">
    <source>
        <dbReference type="EMBL" id="RHM79172.1"/>
    </source>
</evidence>
<evidence type="ECO:0000313" key="30">
    <source>
        <dbReference type="EMBL" id="RHJ12981.1"/>
    </source>
</evidence>
<dbReference type="Proteomes" id="UP001296580">
    <property type="component" value="Unassembled WGS sequence"/>
</dbReference>
<dbReference type="RefSeq" id="WP_004842662.1">
    <property type="nucleotide sequence ID" value="NZ_AP031446.1"/>
</dbReference>
<dbReference type="STRING" id="33038.GCA_900067245_03245"/>
<evidence type="ECO:0000256" key="6">
    <source>
        <dbReference type="ARBA" id="ARBA00022654"/>
    </source>
</evidence>
<reference evidence="15" key="5">
    <citation type="submission" date="2022-11" db="EMBL/GenBank/DDBJ databases">
        <title>Temperate bacteriophages infecting mucin-degrading bacterium Ruminococcus gnavus from the human gut.</title>
        <authorList>
            <person name="Buttimer C."/>
        </authorList>
    </citation>
    <scope>NUCLEOTIDE SEQUENCE</scope>
    <source>
        <strain evidence="15">CCUG 49994</strain>
        <strain evidence="16">CCUG 52279</strain>
    </source>
</reference>
<evidence type="ECO:0000313" key="33">
    <source>
        <dbReference type="Proteomes" id="UP000234891"/>
    </source>
</evidence>
<reference evidence="20" key="3">
    <citation type="journal article" date="2020" name="Cell Host Microbe">
        <title>Functional and Genomic Variation between Human-Derived Isolates of Lachnospiraceae Reveals Inter- and Intra-Species Diversity.</title>
        <authorList>
            <person name="Sorbara M.T."/>
            <person name="Littmann E.R."/>
            <person name="Fontana E."/>
            <person name="Moody T.U."/>
            <person name="Kohout C.E."/>
            <person name="Gjonbalaj M."/>
            <person name="Eaton V."/>
            <person name="Seok R."/>
            <person name="Leiner I.M."/>
            <person name="Pamer E.G."/>
        </authorList>
    </citation>
    <scope>NUCLEOTIDE SEQUENCE</scope>
    <source>
        <strain evidence="21">MSK.11.9</strain>
        <strain evidence="20">MSK.15.32</strain>
    </source>
</reference>
<dbReference type="Proteomes" id="UP001211731">
    <property type="component" value="Unassembled WGS sequence"/>
</dbReference>
<dbReference type="Proteomes" id="UP000234849">
    <property type="component" value="Unassembled WGS sequence"/>
</dbReference>
<evidence type="ECO:0000256" key="2">
    <source>
        <dbReference type="ARBA" id="ARBA00007311"/>
    </source>
</evidence>
<evidence type="ECO:0000313" key="25">
    <source>
        <dbReference type="EMBL" id="RGM23319.1"/>
    </source>
</evidence>
<evidence type="ECO:0000256" key="11">
    <source>
        <dbReference type="ARBA" id="ARBA00024654"/>
    </source>
</evidence>